<feature type="transmembrane region" description="Helical" evidence="2">
    <location>
        <begin position="497"/>
        <end position="517"/>
    </location>
</feature>
<keyword evidence="2" id="KW-0472">Membrane</keyword>
<feature type="transmembrane region" description="Helical" evidence="2">
    <location>
        <begin position="371"/>
        <end position="392"/>
    </location>
</feature>
<feature type="compositionally biased region" description="Polar residues" evidence="1">
    <location>
        <begin position="885"/>
        <end position="897"/>
    </location>
</feature>
<dbReference type="Proteomes" id="UP000076420">
    <property type="component" value="Unassembled WGS sequence"/>
</dbReference>
<evidence type="ECO:0000313" key="5">
    <source>
        <dbReference type="Proteomes" id="UP000076420"/>
    </source>
</evidence>
<feature type="transmembrane region" description="Helical" evidence="2">
    <location>
        <begin position="759"/>
        <end position="779"/>
    </location>
</feature>
<protein>
    <submittedName>
        <fullName evidence="4">Uncharacterized protein</fullName>
    </submittedName>
</protein>
<evidence type="ECO:0000256" key="2">
    <source>
        <dbReference type="SAM" id="Phobius"/>
    </source>
</evidence>
<evidence type="ECO:0000256" key="1">
    <source>
        <dbReference type="SAM" id="MobiDB-lite"/>
    </source>
</evidence>
<keyword evidence="2" id="KW-0812">Transmembrane</keyword>
<feature type="transmembrane region" description="Helical" evidence="2">
    <location>
        <begin position="554"/>
        <end position="587"/>
    </location>
</feature>
<keyword evidence="2" id="KW-1133">Transmembrane helix</keyword>
<gene>
    <name evidence="4" type="primary">106061662</name>
</gene>
<feature type="signal peptide" evidence="3">
    <location>
        <begin position="1"/>
        <end position="22"/>
    </location>
</feature>
<feature type="transmembrane region" description="Helical" evidence="2">
    <location>
        <begin position="422"/>
        <end position="444"/>
    </location>
</feature>
<dbReference type="EnsemblMetazoa" id="BGLB020559-RA">
    <property type="protein sequence ID" value="BGLB020559-PA"/>
    <property type="gene ID" value="BGLB020559"/>
</dbReference>
<evidence type="ECO:0000256" key="3">
    <source>
        <dbReference type="SAM" id="SignalP"/>
    </source>
</evidence>
<reference evidence="4" key="1">
    <citation type="submission" date="2020-05" db="UniProtKB">
        <authorList>
            <consortium name="EnsemblMetazoa"/>
        </authorList>
    </citation>
    <scope>IDENTIFICATION</scope>
    <source>
        <strain evidence="4">BB02</strain>
    </source>
</reference>
<feature type="chain" id="PRO_5012971384" evidence="3">
    <location>
        <begin position="23"/>
        <end position="1017"/>
    </location>
</feature>
<organism evidence="4 5">
    <name type="scientific">Biomphalaria glabrata</name>
    <name type="common">Bloodfluke planorb</name>
    <name type="synonym">Freshwater snail</name>
    <dbReference type="NCBI Taxonomy" id="6526"/>
    <lineage>
        <taxon>Eukaryota</taxon>
        <taxon>Metazoa</taxon>
        <taxon>Spiralia</taxon>
        <taxon>Lophotrochozoa</taxon>
        <taxon>Mollusca</taxon>
        <taxon>Gastropoda</taxon>
        <taxon>Heterobranchia</taxon>
        <taxon>Euthyneura</taxon>
        <taxon>Panpulmonata</taxon>
        <taxon>Hygrophila</taxon>
        <taxon>Lymnaeoidea</taxon>
        <taxon>Planorbidae</taxon>
        <taxon>Biomphalaria</taxon>
    </lineage>
</organism>
<feature type="transmembrane region" description="Helical" evidence="2">
    <location>
        <begin position="203"/>
        <end position="222"/>
    </location>
</feature>
<dbReference type="KEGG" id="bgt:106061662"/>
<dbReference type="OrthoDB" id="6096173at2759"/>
<accession>A0A2C9KK19</accession>
<proteinExistence type="predicted"/>
<sequence>MANWTFWILAVVVSVLTSRVSSLANCSLTPLNNKTFVDSIYAYFSADSQVKVLEYTLTFSNVSTTFNLEGQSSRLAFHPSKWYRTQGLGSSQLLLINQFYYGLLKPLLSASVDQVSVNLQVSPLTCLDNVTGDQLQKLINDYLLQDFYINEKTVKNPFTYSDDVEICTANIADNDGWGKLVYRCCGFNSDKVQLCSTVQEEDWVWALQAVIITLTIILFLYFPSLIPSGYRIYSYTYTPKDELTFRFIKTKTPQRYQKRGDKTIPKERQPIVLGLNQLAKMPTLYQQVTRQHGYAEDVRYTAHIKRVSFNVSMDRLIIEGGTAVSAFRSLFDSFIMCKIRHSDPLKDCCYTPACGVHCCKSCPPWKSWLRAIRTIVVMLVLAGPAIPFFYAISSDGLLFQELDKKYEALGLARTFNFYVGPIFGKVIVGILGLMYLIHITIVVVDGATDRNISQLYMEILNLAEKKDKISSRIETSQSLISTACGPIRKCGVLIIPFYILAVVLVPLVALILLLVHAPMIQIVKQGVQKILQRLNWLSRRKEDVFTFYNACELFWFFFSAIGVSIVLTIGANFLVNVLVVAIVTVIVQADLLYRVLPVVLILVIYVRDAYGKVGVSYDIFFGKVIGTLRSKVHKNLSDQALKTIAKQKSKIYKVDYQKTEAELDDGHEDTNVTVKSKGRTTILNIALRRTDVPRRSNIFLVKNSSPRLRLRQLLLFFSQDDLLYLSKKFFYDCCTMCCAGAPGALEENYINATLQFAKIGIFLLFVFLVVMAYGSAYYISPTNHLFVTLVSGLVPLIIRNVFSGTSSGVQESLSNYRFEAQLNEKIKVFSQSWDIEDMQLKDRMQFRDKRRDISGVQDIPSVDLILDMSHIPRSFDDIKRLNSVSPSVTESGNAYDTNESETPVIEEEEEGAREDRGRNGRRNPARGGYTHEGHAAGVARAEAAHRGNVLADIDAHLVTNAVLRNLGLIPESEDVNRDRGNSRDETPGNHSEGETRDAAPGHTLSGDEKAIISTTEG</sequence>
<keyword evidence="3" id="KW-0732">Signal</keyword>
<dbReference type="AlphaFoldDB" id="A0A2C9KK19"/>
<feature type="compositionally biased region" description="Basic and acidic residues" evidence="1">
    <location>
        <begin position="974"/>
        <end position="1010"/>
    </location>
</feature>
<feature type="region of interest" description="Disordered" evidence="1">
    <location>
        <begin position="885"/>
        <end position="940"/>
    </location>
</feature>
<dbReference type="RefSeq" id="XP_013075310.2">
    <property type="nucleotide sequence ID" value="XM_013219856.2"/>
</dbReference>
<dbReference type="VEuPathDB" id="VectorBase:BGLB020559"/>
<name>A0A2C9KK19_BIOGL</name>
<dbReference type="VEuPathDB" id="VectorBase:BGLAX_040484"/>
<evidence type="ECO:0000313" key="4">
    <source>
        <dbReference type="EnsemblMetazoa" id="BGLB020559-PA"/>
    </source>
</evidence>
<feature type="region of interest" description="Disordered" evidence="1">
    <location>
        <begin position="973"/>
        <end position="1017"/>
    </location>
</feature>